<dbReference type="EMBL" id="BAAAGG010000022">
    <property type="protein sequence ID" value="GAA0762910.1"/>
    <property type="molecule type" value="Genomic_DNA"/>
</dbReference>
<name>A0ABN1KDA8_9FLAO</name>
<reference evidence="2" key="1">
    <citation type="journal article" date="2019" name="Int. J. Syst. Evol. Microbiol.">
        <title>The Global Catalogue of Microorganisms (GCM) 10K type strain sequencing project: providing services to taxonomists for standard genome sequencing and annotation.</title>
        <authorList>
            <consortium name="The Broad Institute Genomics Platform"/>
            <consortium name="The Broad Institute Genome Sequencing Center for Infectious Disease"/>
            <person name="Wu L."/>
            <person name="Ma J."/>
        </authorList>
    </citation>
    <scope>NUCLEOTIDE SEQUENCE [LARGE SCALE GENOMIC DNA]</scope>
    <source>
        <strain evidence="2">JCM 16231</strain>
    </source>
</reference>
<sequence length="284" mass="33370">MLKEDRNSGHKVIIENKIYHHVHNDLLDYWDSVEGDVDSKIGILLTLEAHDIPTHVSDLYINITHQEWMQKIRAHPDLIDIDWKYLMYITDFINTIKQLTKSYKMNETAEFYFENAEKVIQIKDTEAAAHEFLNAQFNVIANELNWYNYGNSVNHKIFWDAPNELSTYLTLITADLLAGHFKYTLILELYGEDIQKETQLKTNLKNKGFDLSIYKTGEKNSHHSHFLMKDYTLSKEELKTLGKHVVQNIKNDFAKITLESIKFLYPETDLSEWGPYFEELSKKS</sequence>
<keyword evidence="2" id="KW-1185">Reference proteome</keyword>
<organism evidence="1 2">
    <name type="scientific">Psychroflexus lacisalsi</name>
    <dbReference type="NCBI Taxonomy" id="503928"/>
    <lineage>
        <taxon>Bacteria</taxon>
        <taxon>Pseudomonadati</taxon>
        <taxon>Bacteroidota</taxon>
        <taxon>Flavobacteriia</taxon>
        <taxon>Flavobacteriales</taxon>
        <taxon>Flavobacteriaceae</taxon>
        <taxon>Psychroflexus</taxon>
    </lineage>
</organism>
<gene>
    <name evidence="1" type="ORF">GCM10009433_23740</name>
</gene>
<proteinExistence type="predicted"/>
<dbReference type="Proteomes" id="UP001500185">
    <property type="component" value="Unassembled WGS sequence"/>
</dbReference>
<evidence type="ECO:0000313" key="1">
    <source>
        <dbReference type="EMBL" id="GAA0762910.1"/>
    </source>
</evidence>
<evidence type="ECO:0000313" key="2">
    <source>
        <dbReference type="Proteomes" id="UP001500185"/>
    </source>
</evidence>
<dbReference type="RefSeq" id="WP_224454560.1">
    <property type="nucleotide sequence ID" value="NZ_BAAAGG010000022.1"/>
</dbReference>
<protein>
    <submittedName>
        <fullName evidence="1">Uncharacterized protein</fullName>
    </submittedName>
</protein>
<comment type="caution">
    <text evidence="1">The sequence shown here is derived from an EMBL/GenBank/DDBJ whole genome shotgun (WGS) entry which is preliminary data.</text>
</comment>
<accession>A0ABN1KDA8</accession>